<organism evidence="1">
    <name type="scientific">marine sediment metagenome</name>
    <dbReference type="NCBI Taxonomy" id="412755"/>
    <lineage>
        <taxon>unclassified sequences</taxon>
        <taxon>metagenomes</taxon>
        <taxon>ecological metagenomes</taxon>
    </lineage>
</organism>
<proteinExistence type="predicted"/>
<accession>A0A0F9L7P4</accession>
<dbReference type="AlphaFoldDB" id="A0A0F9L7P4"/>
<comment type="caution">
    <text evidence="1">The sequence shown here is derived from an EMBL/GenBank/DDBJ whole genome shotgun (WGS) entry which is preliminary data.</text>
</comment>
<dbReference type="EMBL" id="LAZR01013095">
    <property type="protein sequence ID" value="KKM23585.1"/>
    <property type="molecule type" value="Genomic_DNA"/>
</dbReference>
<protein>
    <submittedName>
        <fullName evidence="1">Uncharacterized protein</fullName>
    </submittedName>
</protein>
<reference evidence="1" key="1">
    <citation type="journal article" date="2015" name="Nature">
        <title>Complex archaea that bridge the gap between prokaryotes and eukaryotes.</title>
        <authorList>
            <person name="Spang A."/>
            <person name="Saw J.H."/>
            <person name="Jorgensen S.L."/>
            <person name="Zaremba-Niedzwiedzka K."/>
            <person name="Martijn J."/>
            <person name="Lind A.E."/>
            <person name="van Eijk R."/>
            <person name="Schleper C."/>
            <person name="Guy L."/>
            <person name="Ettema T.J."/>
        </authorList>
    </citation>
    <scope>NUCLEOTIDE SEQUENCE</scope>
</reference>
<evidence type="ECO:0000313" key="1">
    <source>
        <dbReference type="EMBL" id="KKM23585.1"/>
    </source>
</evidence>
<name>A0A0F9L7P4_9ZZZZ</name>
<sequence>MAGVYANLAAIMASRSMSLSRTPFNPDIVVIKRASFPKGEVPKHLEKFLIKKGECSGKTGTLIHKGRLVPATAVCVAAKHGK</sequence>
<gene>
    <name evidence="1" type="ORF">LCGC14_1613710</name>
</gene>